<dbReference type="SUPFAM" id="SSF55729">
    <property type="entry name" value="Acyl-CoA N-acyltransferases (Nat)"/>
    <property type="match status" value="1"/>
</dbReference>
<evidence type="ECO:0000259" key="1">
    <source>
        <dbReference type="PROSITE" id="PS51186"/>
    </source>
</evidence>
<dbReference type="InterPro" id="IPR000182">
    <property type="entry name" value="GNAT_dom"/>
</dbReference>
<sequence>MKIRNAILDDVPIFVEMGRRFHELTRFRVYDYNAERVALNLRAVVENPRGSHCFFVAEDSEGNPVGGIIGCVEQHFFSNRLVASVIHYDVLPEKRMGGAGLRLLMAFKKWAENRGAVELNAGVNSGTDLKKLDSFLRRLGFKLTGGNYSLMLGMQNG</sequence>
<dbReference type="Gene3D" id="3.40.630.30">
    <property type="match status" value="1"/>
</dbReference>
<feature type="domain" description="N-acetyltransferase" evidence="1">
    <location>
        <begin position="1"/>
        <end position="157"/>
    </location>
</feature>
<evidence type="ECO:0000313" key="3">
    <source>
        <dbReference type="Proteomes" id="UP000295135"/>
    </source>
</evidence>
<dbReference type="RefSeq" id="WP_126463021.1">
    <property type="nucleotide sequence ID" value="NZ_AP018721.1"/>
</dbReference>
<accession>A0A4V6NYQ6</accession>
<keyword evidence="3" id="KW-1185">Reference proteome</keyword>
<reference evidence="2 3" key="1">
    <citation type="submission" date="2019-03" db="EMBL/GenBank/DDBJ databases">
        <title>Genomic Encyclopedia of Type Strains, Phase IV (KMG-IV): sequencing the most valuable type-strain genomes for metagenomic binning, comparative biology and taxonomic classification.</title>
        <authorList>
            <person name="Goeker M."/>
        </authorList>
    </citation>
    <scope>NUCLEOTIDE SEQUENCE [LARGE SCALE GENOMIC DNA]</scope>
    <source>
        <strain evidence="2 3">DSM 103923</strain>
    </source>
</reference>
<evidence type="ECO:0000313" key="2">
    <source>
        <dbReference type="EMBL" id="TCS70469.1"/>
    </source>
</evidence>
<dbReference type="PROSITE" id="PS51186">
    <property type="entry name" value="GNAT"/>
    <property type="match status" value="1"/>
</dbReference>
<name>A0A4V6NYQ6_9PROT</name>
<gene>
    <name evidence="2" type="ORF">EDC61_11668</name>
</gene>
<dbReference type="Pfam" id="PF00583">
    <property type="entry name" value="Acetyltransf_1"/>
    <property type="match status" value="1"/>
</dbReference>
<organism evidence="2 3">
    <name type="scientific">Sulfuritortus calidifontis</name>
    <dbReference type="NCBI Taxonomy" id="1914471"/>
    <lineage>
        <taxon>Bacteria</taxon>
        <taxon>Pseudomonadati</taxon>
        <taxon>Pseudomonadota</taxon>
        <taxon>Betaproteobacteria</taxon>
        <taxon>Nitrosomonadales</taxon>
        <taxon>Thiobacillaceae</taxon>
        <taxon>Sulfuritortus</taxon>
    </lineage>
</organism>
<protein>
    <submittedName>
        <fullName evidence="2">N-acetylglutamate synthase-like GNAT family acetyltransferase</fullName>
    </submittedName>
</protein>
<dbReference type="EMBL" id="SLZY01000016">
    <property type="protein sequence ID" value="TCS70469.1"/>
    <property type="molecule type" value="Genomic_DNA"/>
</dbReference>
<dbReference type="Proteomes" id="UP000295135">
    <property type="component" value="Unassembled WGS sequence"/>
</dbReference>
<comment type="caution">
    <text evidence="2">The sequence shown here is derived from an EMBL/GenBank/DDBJ whole genome shotgun (WGS) entry which is preliminary data.</text>
</comment>
<dbReference type="OrthoDB" id="6691967at2"/>
<dbReference type="GO" id="GO:0016747">
    <property type="term" value="F:acyltransferase activity, transferring groups other than amino-acyl groups"/>
    <property type="evidence" value="ECO:0007669"/>
    <property type="project" value="InterPro"/>
</dbReference>
<dbReference type="CDD" id="cd04301">
    <property type="entry name" value="NAT_SF"/>
    <property type="match status" value="1"/>
</dbReference>
<keyword evidence="2" id="KW-0808">Transferase</keyword>
<proteinExistence type="predicted"/>
<dbReference type="InterPro" id="IPR016181">
    <property type="entry name" value="Acyl_CoA_acyltransferase"/>
</dbReference>
<dbReference type="AlphaFoldDB" id="A0A4V6NYQ6"/>